<organism evidence="13 14">
    <name type="scientific">Leptotrombidium deliense</name>
    <dbReference type="NCBI Taxonomy" id="299467"/>
    <lineage>
        <taxon>Eukaryota</taxon>
        <taxon>Metazoa</taxon>
        <taxon>Ecdysozoa</taxon>
        <taxon>Arthropoda</taxon>
        <taxon>Chelicerata</taxon>
        <taxon>Arachnida</taxon>
        <taxon>Acari</taxon>
        <taxon>Acariformes</taxon>
        <taxon>Trombidiformes</taxon>
        <taxon>Prostigmata</taxon>
        <taxon>Anystina</taxon>
        <taxon>Parasitengona</taxon>
        <taxon>Trombiculoidea</taxon>
        <taxon>Trombiculidae</taxon>
        <taxon>Leptotrombidium</taxon>
    </lineage>
</organism>
<feature type="binding site" evidence="8">
    <location>
        <position position="277"/>
    </location>
    <ligand>
        <name>Zn(2+)</name>
        <dbReference type="ChEBI" id="CHEBI:29105"/>
        <label>1</label>
    </ligand>
</feature>
<dbReference type="SMART" id="SM00249">
    <property type="entry name" value="PHD"/>
    <property type="match status" value="1"/>
</dbReference>
<evidence type="ECO:0000256" key="6">
    <source>
        <dbReference type="ARBA" id="ARBA00023242"/>
    </source>
</evidence>
<feature type="binding site" evidence="8">
    <location>
        <position position="317"/>
    </location>
    <ligand>
        <name>Zn(2+)</name>
        <dbReference type="ChEBI" id="CHEBI:29105"/>
        <label>2</label>
    </ligand>
</feature>
<dbReference type="GO" id="GO:0006325">
    <property type="term" value="P:chromatin organization"/>
    <property type="evidence" value="ECO:0007669"/>
    <property type="project" value="UniProtKB-KW"/>
</dbReference>
<dbReference type="AlphaFoldDB" id="A0A443SNV0"/>
<feature type="binding site" evidence="8">
    <location>
        <position position="279"/>
    </location>
    <ligand>
        <name>Zn(2+)</name>
        <dbReference type="ChEBI" id="CHEBI:29105"/>
        <label>1</label>
    </ligand>
</feature>
<keyword evidence="5 8" id="KW-0862">Zinc</keyword>
<dbReference type="OrthoDB" id="5411773at2759"/>
<comment type="function">
    <text evidence="10">Component of an histone acetyltransferase complex.</text>
</comment>
<evidence type="ECO:0000256" key="10">
    <source>
        <dbReference type="RuleBase" id="RU361213"/>
    </source>
</evidence>
<dbReference type="InterPro" id="IPR028651">
    <property type="entry name" value="ING_fam"/>
</dbReference>
<evidence type="ECO:0000256" key="8">
    <source>
        <dbReference type="PIRSR" id="PIRSR628651-51"/>
    </source>
</evidence>
<dbReference type="InterPro" id="IPR024610">
    <property type="entry name" value="ING_N_histone-binding"/>
</dbReference>
<dbReference type="InterPro" id="IPR019787">
    <property type="entry name" value="Znf_PHD-finger"/>
</dbReference>
<feature type="compositionally biased region" description="Basic and acidic residues" evidence="11">
    <location>
        <begin position="243"/>
        <end position="254"/>
    </location>
</feature>
<dbReference type="Gene3D" id="3.30.40.10">
    <property type="entry name" value="Zinc/RING finger domain, C3HC4 (zinc finger)"/>
    <property type="match status" value="1"/>
</dbReference>
<dbReference type="STRING" id="299467.A0A443SNV0"/>
<dbReference type="VEuPathDB" id="VectorBase:LDEU002844"/>
<comment type="caution">
    <text evidence="13">The sequence shown here is derived from an EMBL/GenBank/DDBJ whole genome shotgun (WGS) entry which is preliminary data.</text>
</comment>
<protein>
    <recommendedName>
        <fullName evidence="10">Inhibitor of growth protein</fullName>
    </recommendedName>
</protein>
<feature type="site" description="Histone H3K4me3 binding" evidence="7">
    <location>
        <position position="299"/>
    </location>
</feature>
<dbReference type="Gene3D" id="6.10.140.1740">
    <property type="match status" value="1"/>
</dbReference>
<keyword evidence="10" id="KW-0156">Chromatin regulator</keyword>
<keyword evidence="6 10" id="KW-0539">Nucleus</keyword>
<evidence type="ECO:0000256" key="7">
    <source>
        <dbReference type="PIRSR" id="PIRSR628651-50"/>
    </source>
</evidence>
<feature type="binding site" evidence="8">
    <location>
        <position position="290"/>
    </location>
    <ligand>
        <name>Zn(2+)</name>
        <dbReference type="ChEBI" id="CHEBI:29105"/>
        <label>2</label>
    </ligand>
</feature>
<dbReference type="Proteomes" id="UP000288716">
    <property type="component" value="Unassembled WGS sequence"/>
</dbReference>
<comment type="subcellular location">
    <subcellularLocation>
        <location evidence="1 10">Nucleus</location>
    </subcellularLocation>
</comment>
<dbReference type="EMBL" id="NCKV01001026">
    <property type="protein sequence ID" value="RWS29197.1"/>
    <property type="molecule type" value="Genomic_DNA"/>
</dbReference>
<evidence type="ECO:0000256" key="1">
    <source>
        <dbReference type="ARBA" id="ARBA00004123"/>
    </source>
</evidence>
<feature type="binding site" evidence="8">
    <location>
        <position position="304"/>
    </location>
    <ligand>
        <name>Zn(2+)</name>
        <dbReference type="ChEBI" id="CHEBI:29105"/>
        <label>1</label>
    </ligand>
</feature>
<dbReference type="PROSITE" id="PS01359">
    <property type="entry name" value="ZF_PHD_1"/>
    <property type="match status" value="1"/>
</dbReference>
<dbReference type="SUPFAM" id="SSF57903">
    <property type="entry name" value="FYVE/PHD zinc finger"/>
    <property type="match status" value="1"/>
</dbReference>
<reference evidence="13 14" key="1">
    <citation type="journal article" date="2018" name="Gigascience">
        <title>Genomes of trombidid mites reveal novel predicted allergens and laterally-transferred genes associated with secondary metabolism.</title>
        <authorList>
            <person name="Dong X."/>
            <person name="Chaisiri K."/>
            <person name="Xia D."/>
            <person name="Armstrong S.D."/>
            <person name="Fang Y."/>
            <person name="Donnelly M.J."/>
            <person name="Kadowaki T."/>
            <person name="McGarry J.W."/>
            <person name="Darby A.C."/>
            <person name="Makepeace B.L."/>
        </authorList>
    </citation>
    <scope>NUCLEOTIDE SEQUENCE [LARGE SCALE GENOMIC DNA]</scope>
    <source>
        <strain evidence="13">UoL-UT</strain>
    </source>
</reference>
<comment type="similarity">
    <text evidence="2 10">Belongs to the ING family.</text>
</comment>
<feature type="compositionally biased region" description="Polar residues" evidence="11">
    <location>
        <begin position="158"/>
        <end position="184"/>
    </location>
</feature>
<feature type="compositionally biased region" description="Low complexity" evidence="11">
    <location>
        <begin position="185"/>
        <end position="207"/>
    </location>
</feature>
<dbReference type="GO" id="GO:0045893">
    <property type="term" value="P:positive regulation of DNA-templated transcription"/>
    <property type="evidence" value="ECO:0007669"/>
    <property type="project" value="TreeGrafter"/>
</dbReference>
<feature type="region of interest" description="Disordered" evidence="11">
    <location>
        <begin position="123"/>
        <end position="267"/>
    </location>
</feature>
<feature type="site" description="Histone H3K4me3 binding" evidence="7">
    <location>
        <position position="276"/>
    </location>
</feature>
<dbReference type="PROSITE" id="PS50016">
    <property type="entry name" value="ZF_PHD_2"/>
    <property type="match status" value="1"/>
</dbReference>
<dbReference type="InterPro" id="IPR001965">
    <property type="entry name" value="Znf_PHD"/>
</dbReference>
<evidence type="ECO:0000313" key="14">
    <source>
        <dbReference type="Proteomes" id="UP000288716"/>
    </source>
</evidence>
<dbReference type="InterPro" id="IPR028643">
    <property type="entry name" value="ING1_PHD_Znf"/>
</dbReference>
<dbReference type="Pfam" id="PF12998">
    <property type="entry name" value="ING"/>
    <property type="match status" value="1"/>
</dbReference>
<dbReference type="GO" id="GO:0005634">
    <property type="term" value="C:nucleus"/>
    <property type="evidence" value="ECO:0007669"/>
    <property type="project" value="UniProtKB-SubCell"/>
</dbReference>
<dbReference type="InterPro" id="IPR011011">
    <property type="entry name" value="Znf_FYVE_PHD"/>
</dbReference>
<feature type="site" description="Histone H3K4me3 binding" evidence="7">
    <location>
        <position position="291"/>
    </location>
</feature>
<dbReference type="CDD" id="cd15584">
    <property type="entry name" value="PHD_ING1_2"/>
    <property type="match status" value="1"/>
</dbReference>
<accession>A0A443SNV0</accession>
<feature type="compositionally biased region" description="Polar residues" evidence="11">
    <location>
        <begin position="213"/>
        <end position="231"/>
    </location>
</feature>
<evidence type="ECO:0000259" key="12">
    <source>
        <dbReference type="PROSITE" id="PS50016"/>
    </source>
</evidence>
<feature type="binding site" evidence="8">
    <location>
        <position position="301"/>
    </location>
    <ligand>
        <name>Zn(2+)</name>
        <dbReference type="ChEBI" id="CHEBI:29105"/>
        <label>1</label>
    </ligand>
</feature>
<evidence type="ECO:0000256" key="5">
    <source>
        <dbReference type="ARBA" id="ARBA00022833"/>
    </source>
</evidence>
<proteinExistence type="inferred from homology"/>
<feature type="domain" description="PHD-type" evidence="12">
    <location>
        <begin position="274"/>
        <end position="323"/>
    </location>
</feature>
<evidence type="ECO:0000256" key="9">
    <source>
        <dbReference type="PROSITE-ProRule" id="PRU00146"/>
    </source>
</evidence>
<evidence type="ECO:0000256" key="3">
    <source>
        <dbReference type="ARBA" id="ARBA00022723"/>
    </source>
</evidence>
<dbReference type="InterPro" id="IPR013083">
    <property type="entry name" value="Znf_RING/FYVE/PHD"/>
</dbReference>
<gene>
    <name evidence="13" type="ORF">B4U80_03274</name>
</gene>
<name>A0A443SNV0_9ACAR</name>
<dbReference type="PANTHER" id="PTHR10333:SF89">
    <property type="entry name" value="INHIBITOR OF GROWTH PROTEIN"/>
    <property type="match status" value="1"/>
</dbReference>
<feature type="site" description="Histone H3K4me3 binding" evidence="7">
    <location>
        <position position="287"/>
    </location>
</feature>
<dbReference type="CDD" id="cd16857">
    <property type="entry name" value="ING_ING1_2"/>
    <property type="match status" value="1"/>
</dbReference>
<feature type="binding site" evidence="8">
    <location>
        <position position="295"/>
    </location>
    <ligand>
        <name>Zn(2+)</name>
        <dbReference type="ChEBI" id="CHEBI:29105"/>
        <label>2</label>
    </ligand>
</feature>
<feature type="binding site" evidence="8">
    <location>
        <position position="320"/>
    </location>
    <ligand>
        <name>Zn(2+)</name>
        <dbReference type="ChEBI" id="CHEBI:29105"/>
        <label>2</label>
    </ligand>
</feature>
<feature type="compositionally biased region" description="Low complexity" evidence="11">
    <location>
        <begin position="125"/>
        <end position="157"/>
    </location>
</feature>
<dbReference type="InterPro" id="IPR019786">
    <property type="entry name" value="Zinc_finger_PHD-type_CS"/>
</dbReference>
<evidence type="ECO:0000256" key="4">
    <source>
        <dbReference type="ARBA" id="ARBA00022771"/>
    </source>
</evidence>
<keyword evidence="4 9" id="KW-0863">Zinc-finger</keyword>
<dbReference type="PANTHER" id="PTHR10333">
    <property type="entry name" value="INHIBITOR OF GROWTH PROTEIN"/>
    <property type="match status" value="1"/>
</dbReference>
<evidence type="ECO:0000313" key="13">
    <source>
        <dbReference type="EMBL" id="RWS29197.1"/>
    </source>
</evidence>
<sequence>MWSSSAYVCPTAEADGSTIHSIAQYIEDYIDLVENVPNEVIRQVTFLHEHNHRYQQLLATLESMWESVLSEDSSNNENRRKKCLLNIQRCLIEIQEISDEKLFIIQSVLDQLDSKARQLDSDYRNTNTANSVNSVTSPSKNNSVTVNNVNNATASSSCSDTLNSVNNSENMQASGDMNSNKDSCSLNNSTPTATSPTSNSTSHPLNSKRTSRRSLNSGKNDNGNGDVSVSTGKRGVKRGIKAHNKEVKRGKGKDVTGNSPPTLYDDTPIDPDEPTYCLCEQVSFGEMICCDNDACTIEWFHFSCVMLTTKPKGRWYCPNCRGDRSNIPKK</sequence>
<dbReference type="FunFam" id="3.30.40.10:FF:000021">
    <property type="entry name" value="Inhibitor of growth 2b"/>
    <property type="match status" value="1"/>
</dbReference>
<keyword evidence="14" id="KW-1185">Reference proteome</keyword>
<dbReference type="SMART" id="SM01408">
    <property type="entry name" value="ING"/>
    <property type="match status" value="1"/>
</dbReference>
<evidence type="ECO:0000256" key="11">
    <source>
        <dbReference type="SAM" id="MobiDB-lite"/>
    </source>
</evidence>
<dbReference type="GO" id="GO:0008270">
    <property type="term" value="F:zinc ion binding"/>
    <property type="evidence" value="ECO:0007669"/>
    <property type="project" value="UniProtKB-KW"/>
</dbReference>
<comment type="domain">
    <text evidence="10">The PHD-type zinc finger mediates the binding to H3K4me3.</text>
</comment>
<evidence type="ECO:0000256" key="2">
    <source>
        <dbReference type="ARBA" id="ARBA00010210"/>
    </source>
</evidence>
<comment type="subunit">
    <text evidence="10">Component of an histone acetyltransferase complex. Interacts with H3K4me3 and to a lesser extent with H3K4me2.</text>
</comment>
<keyword evidence="3 8" id="KW-0479">Metal-binding</keyword>